<evidence type="ECO:0000313" key="2">
    <source>
        <dbReference type="Proteomes" id="UP000777774"/>
    </source>
</evidence>
<protein>
    <submittedName>
        <fullName evidence="1">Nucleotidyl transferase AbiEii/AbiGii toxin family protein</fullName>
    </submittedName>
</protein>
<dbReference type="InterPro" id="IPR014942">
    <property type="entry name" value="AbiEii"/>
</dbReference>
<dbReference type="Proteomes" id="UP000777774">
    <property type="component" value="Unassembled WGS sequence"/>
</dbReference>
<comment type="caution">
    <text evidence="1">The sequence shown here is derived from an EMBL/GenBank/DDBJ whole genome shotgun (WGS) entry which is preliminary data.</text>
</comment>
<proteinExistence type="predicted"/>
<dbReference type="RefSeq" id="WP_168677911.1">
    <property type="nucleotide sequence ID" value="NZ_JAAXOY010000057.1"/>
</dbReference>
<dbReference type="GO" id="GO:0016740">
    <property type="term" value="F:transferase activity"/>
    <property type="evidence" value="ECO:0007669"/>
    <property type="project" value="UniProtKB-KW"/>
</dbReference>
<sequence>MRLDPGELYDVADAFGVDLDQVRRDHVISHVLASIARRERDRFVFYGGTALSRTWTPDARLSEDVDLLVRGSRAEAGRALVAALAADLGPHVPSLSWSKTPGEARDAEAVFLLVGDDVTIKFQLVSVSGRPPWPTEPVDVVQRYGDAPPARLHVPTRPAAAAMKL</sequence>
<evidence type="ECO:0000313" key="1">
    <source>
        <dbReference type="EMBL" id="NKY38771.1"/>
    </source>
</evidence>
<dbReference type="EMBL" id="JAAXOY010000057">
    <property type="protein sequence ID" value="NKY38771.1"/>
    <property type="molecule type" value="Genomic_DNA"/>
</dbReference>
<gene>
    <name evidence="1" type="ORF">HGA02_04280</name>
</gene>
<name>A0ABX1JWS1_9CELL</name>
<dbReference type="Pfam" id="PF08843">
    <property type="entry name" value="AbiEii"/>
    <property type="match status" value="1"/>
</dbReference>
<feature type="non-terminal residue" evidence="1">
    <location>
        <position position="165"/>
    </location>
</feature>
<accession>A0ABX1JWS1</accession>
<keyword evidence="1" id="KW-0808">Transferase</keyword>
<reference evidence="1 2" key="1">
    <citation type="submission" date="2020-04" db="EMBL/GenBank/DDBJ databases">
        <title>MicrobeNet Type strains.</title>
        <authorList>
            <person name="Nicholson A.C."/>
        </authorList>
    </citation>
    <scope>NUCLEOTIDE SEQUENCE [LARGE SCALE GENOMIC DNA]</scope>
    <source>
        <strain evidence="1 2">ATCC BAA-787</strain>
    </source>
</reference>
<keyword evidence="2" id="KW-1185">Reference proteome</keyword>
<organism evidence="1 2">
    <name type="scientific">Cellulomonas septica</name>
    <dbReference type="NCBI Taxonomy" id="285080"/>
    <lineage>
        <taxon>Bacteria</taxon>
        <taxon>Bacillati</taxon>
        <taxon>Actinomycetota</taxon>
        <taxon>Actinomycetes</taxon>
        <taxon>Micrococcales</taxon>
        <taxon>Cellulomonadaceae</taxon>
        <taxon>Cellulomonas</taxon>
    </lineage>
</organism>
<dbReference type="Gene3D" id="3.10.450.620">
    <property type="entry name" value="JHP933, nucleotidyltransferase-like core domain"/>
    <property type="match status" value="1"/>
</dbReference>